<sequence length="189" mass="21827">MEQKPKGSEGHDKLFKVRPIIDALRQNLRLVPPEEKQSIDEQIIPFKGRSQMKQYIKAKPHKWGFKVHLGSGLKIPKLKLDNLVYKLQEQRFVKDLSQSIYTTPELCARSVTGEPSRRFLKDGAKGKLPVTPAKMMALASGLMYYERAKKPEPERRQILELQTVVRDILKDFLPDVARQGRRRVQAPKE</sequence>
<protein>
    <submittedName>
        <fullName evidence="1">Uncharacterized protein</fullName>
    </submittedName>
</protein>
<gene>
    <name evidence="1" type="ORF">HPB47_007572</name>
</gene>
<dbReference type="EMBL" id="JABSTQ010011092">
    <property type="protein sequence ID" value="KAG0415261.1"/>
    <property type="molecule type" value="Genomic_DNA"/>
</dbReference>
<dbReference type="Proteomes" id="UP000805193">
    <property type="component" value="Unassembled WGS sequence"/>
</dbReference>
<keyword evidence="2" id="KW-1185">Reference proteome</keyword>
<evidence type="ECO:0000313" key="1">
    <source>
        <dbReference type="EMBL" id="KAG0415261.1"/>
    </source>
</evidence>
<evidence type="ECO:0000313" key="2">
    <source>
        <dbReference type="Proteomes" id="UP000805193"/>
    </source>
</evidence>
<name>A0AC60P7H5_IXOPE</name>
<comment type="caution">
    <text evidence="1">The sequence shown here is derived from an EMBL/GenBank/DDBJ whole genome shotgun (WGS) entry which is preliminary data.</text>
</comment>
<organism evidence="1 2">
    <name type="scientific">Ixodes persulcatus</name>
    <name type="common">Taiga tick</name>
    <dbReference type="NCBI Taxonomy" id="34615"/>
    <lineage>
        <taxon>Eukaryota</taxon>
        <taxon>Metazoa</taxon>
        <taxon>Ecdysozoa</taxon>
        <taxon>Arthropoda</taxon>
        <taxon>Chelicerata</taxon>
        <taxon>Arachnida</taxon>
        <taxon>Acari</taxon>
        <taxon>Parasitiformes</taxon>
        <taxon>Ixodida</taxon>
        <taxon>Ixodoidea</taxon>
        <taxon>Ixodidae</taxon>
        <taxon>Ixodinae</taxon>
        <taxon>Ixodes</taxon>
    </lineage>
</organism>
<accession>A0AC60P7H5</accession>
<reference evidence="1 2" key="1">
    <citation type="journal article" date="2020" name="Cell">
        <title>Large-Scale Comparative Analyses of Tick Genomes Elucidate Their Genetic Diversity and Vector Capacities.</title>
        <authorList>
            <consortium name="Tick Genome and Microbiome Consortium (TIGMIC)"/>
            <person name="Jia N."/>
            <person name="Wang J."/>
            <person name="Shi W."/>
            <person name="Du L."/>
            <person name="Sun Y."/>
            <person name="Zhan W."/>
            <person name="Jiang J.F."/>
            <person name="Wang Q."/>
            <person name="Zhang B."/>
            <person name="Ji P."/>
            <person name="Bell-Sakyi L."/>
            <person name="Cui X.M."/>
            <person name="Yuan T.T."/>
            <person name="Jiang B.G."/>
            <person name="Yang W.F."/>
            <person name="Lam T.T."/>
            <person name="Chang Q.C."/>
            <person name="Ding S.J."/>
            <person name="Wang X.J."/>
            <person name="Zhu J.G."/>
            <person name="Ruan X.D."/>
            <person name="Zhao L."/>
            <person name="Wei J.T."/>
            <person name="Ye R.Z."/>
            <person name="Que T.C."/>
            <person name="Du C.H."/>
            <person name="Zhou Y.H."/>
            <person name="Cheng J.X."/>
            <person name="Dai P.F."/>
            <person name="Guo W.B."/>
            <person name="Han X.H."/>
            <person name="Huang E.J."/>
            <person name="Li L.F."/>
            <person name="Wei W."/>
            <person name="Gao Y.C."/>
            <person name="Liu J.Z."/>
            <person name="Shao H.Z."/>
            <person name="Wang X."/>
            <person name="Wang C.C."/>
            <person name="Yang T.C."/>
            <person name="Huo Q.B."/>
            <person name="Li W."/>
            <person name="Chen H.Y."/>
            <person name="Chen S.E."/>
            <person name="Zhou L.G."/>
            <person name="Ni X.B."/>
            <person name="Tian J.H."/>
            <person name="Sheng Y."/>
            <person name="Liu T."/>
            <person name="Pan Y.S."/>
            <person name="Xia L.Y."/>
            <person name="Li J."/>
            <person name="Zhao F."/>
            <person name="Cao W.C."/>
        </authorList>
    </citation>
    <scope>NUCLEOTIDE SEQUENCE [LARGE SCALE GENOMIC DNA]</scope>
    <source>
        <strain evidence="1">Iper-2018</strain>
    </source>
</reference>
<proteinExistence type="predicted"/>